<proteinExistence type="predicted"/>
<protein>
    <recommendedName>
        <fullName evidence="2">Methyltransferase domain-containing protein</fullName>
    </recommendedName>
</protein>
<evidence type="ECO:0000259" key="2">
    <source>
        <dbReference type="Pfam" id="PF13649"/>
    </source>
</evidence>
<evidence type="ECO:0000313" key="4">
    <source>
        <dbReference type="Proteomes" id="UP000031488"/>
    </source>
</evidence>
<feature type="domain" description="Methyltransferase" evidence="2">
    <location>
        <begin position="57"/>
        <end position="154"/>
    </location>
</feature>
<dbReference type="Gene3D" id="3.40.50.150">
    <property type="entry name" value="Vaccinia Virus protein VP39"/>
    <property type="match status" value="1"/>
</dbReference>
<comment type="caution">
    <text evidence="3">The sequence shown here is derived from an EMBL/GenBank/DDBJ whole genome shotgun (WGS) entry which is preliminary data.</text>
</comment>
<evidence type="ECO:0000313" key="3">
    <source>
        <dbReference type="EMBL" id="KHS51019.1"/>
    </source>
</evidence>
<name>A0A0B9AJU3_BRELN</name>
<dbReference type="PATRIC" id="fig|1703.6.peg.3046"/>
<dbReference type="OrthoDB" id="9786503at2"/>
<gene>
    <name evidence="3" type="ORF">AE0388_3091</name>
</gene>
<sequence>MTATSSHNDHSHADNSGVPDSVAAWEERYADSDDAIWSGNPNESLVAIVSEMTAGRVLDVGCGEGADVVWMAENGWDATGIDLSTTAIDRARRAAESRGVSAEFAVADVSTWEPEDDNRRGGFDLVTGSFLHTRLPDTREELLTRVAAHVAPGGALLLVSHATMPPWAAEHNEKFDHGMEHHHEPVSPNGDFALLIGASPDRWEIELADTRTRQVTSPSGEPAELEDAILLARRV</sequence>
<dbReference type="EMBL" id="JTJZ01000022">
    <property type="protein sequence ID" value="KHS51019.1"/>
    <property type="molecule type" value="Genomic_DNA"/>
</dbReference>
<dbReference type="CDD" id="cd02440">
    <property type="entry name" value="AdoMet_MTases"/>
    <property type="match status" value="1"/>
</dbReference>
<dbReference type="PANTHER" id="PTHR43861:SF3">
    <property type="entry name" value="PUTATIVE (AFU_ORTHOLOGUE AFUA_2G14390)-RELATED"/>
    <property type="match status" value="1"/>
</dbReference>
<dbReference type="Pfam" id="PF13649">
    <property type="entry name" value="Methyltransf_25"/>
    <property type="match status" value="1"/>
</dbReference>
<dbReference type="SUPFAM" id="SSF53335">
    <property type="entry name" value="S-adenosyl-L-methionine-dependent methyltransferases"/>
    <property type="match status" value="1"/>
</dbReference>
<organism evidence="3 4">
    <name type="scientific">Brevibacterium linens</name>
    <dbReference type="NCBI Taxonomy" id="1703"/>
    <lineage>
        <taxon>Bacteria</taxon>
        <taxon>Bacillati</taxon>
        <taxon>Actinomycetota</taxon>
        <taxon>Actinomycetes</taxon>
        <taxon>Micrococcales</taxon>
        <taxon>Brevibacteriaceae</taxon>
        <taxon>Brevibacterium</taxon>
    </lineage>
</organism>
<reference evidence="3 4" key="1">
    <citation type="submission" date="2014-11" db="EMBL/GenBank/DDBJ databases">
        <title>Draft Genome Sequence of Brevibacterium linens AE038-8.</title>
        <authorList>
            <person name="Maizel D."/>
            <person name="Utturkar S.M."/>
            <person name="Brown S.D."/>
            <person name="Ferrero M."/>
            <person name="Rosen B.P."/>
        </authorList>
    </citation>
    <scope>NUCLEOTIDE SEQUENCE [LARGE SCALE GENOMIC DNA]</scope>
    <source>
        <strain evidence="3 4">AE038-8</strain>
    </source>
</reference>
<keyword evidence="4" id="KW-1185">Reference proteome</keyword>
<dbReference type="InterPro" id="IPR041698">
    <property type="entry name" value="Methyltransf_25"/>
</dbReference>
<accession>A0A0B9AJU3</accession>
<dbReference type="RefSeq" id="WP_082019070.1">
    <property type="nucleotide sequence ID" value="NZ_JBCLTJ010000001.1"/>
</dbReference>
<dbReference type="AlphaFoldDB" id="A0A0B9AJU3"/>
<dbReference type="InterPro" id="IPR029063">
    <property type="entry name" value="SAM-dependent_MTases_sf"/>
</dbReference>
<dbReference type="PANTHER" id="PTHR43861">
    <property type="entry name" value="TRANS-ACONITATE 2-METHYLTRANSFERASE-RELATED"/>
    <property type="match status" value="1"/>
</dbReference>
<keyword evidence="1" id="KW-0808">Transferase</keyword>
<dbReference type="Proteomes" id="UP000031488">
    <property type="component" value="Unassembled WGS sequence"/>
</dbReference>
<dbReference type="GO" id="GO:0016740">
    <property type="term" value="F:transferase activity"/>
    <property type="evidence" value="ECO:0007669"/>
    <property type="project" value="UniProtKB-KW"/>
</dbReference>
<evidence type="ECO:0000256" key="1">
    <source>
        <dbReference type="ARBA" id="ARBA00022679"/>
    </source>
</evidence>